<protein>
    <recommendedName>
        <fullName evidence="1">Peptidase M60 domain-containing protein</fullName>
    </recommendedName>
</protein>
<dbReference type="PROSITE" id="PS51723">
    <property type="entry name" value="PEPTIDASE_M60"/>
    <property type="match status" value="1"/>
</dbReference>
<evidence type="ECO:0000259" key="1">
    <source>
        <dbReference type="PROSITE" id="PS51723"/>
    </source>
</evidence>
<reference evidence="3" key="1">
    <citation type="submission" date="2015-03" db="EMBL/GenBank/DDBJ databases">
        <authorList>
            <person name="Ferrari E."/>
            <person name="Walter M.C."/>
            <person name="Huptas C."/>
            <person name="Scherer S."/>
            <person name="Mueller-Herbst S."/>
        </authorList>
    </citation>
    <scope>NUCLEOTIDE SEQUENCE [LARGE SCALE GENOMIC DNA]</scope>
    <source>
        <strain evidence="3">LWP01</strain>
    </source>
</reference>
<dbReference type="Proteomes" id="UP000223060">
    <property type="component" value="Chromosome"/>
</dbReference>
<name>A0A1S7FXV3_9LIST</name>
<dbReference type="Pfam" id="PF13402">
    <property type="entry name" value="Peptidase_M60"/>
    <property type="match status" value="1"/>
</dbReference>
<dbReference type="InterPro" id="IPR031161">
    <property type="entry name" value="Peptidase_M60_dom"/>
</dbReference>
<organism evidence="2 3">
    <name type="scientific">Listeria weihenstephanensis</name>
    <dbReference type="NCBI Taxonomy" id="1006155"/>
    <lineage>
        <taxon>Bacteria</taxon>
        <taxon>Bacillati</taxon>
        <taxon>Bacillota</taxon>
        <taxon>Bacilli</taxon>
        <taxon>Bacillales</taxon>
        <taxon>Listeriaceae</taxon>
        <taxon>Listeria</taxon>
    </lineage>
</organism>
<dbReference type="EMBL" id="CP011102">
    <property type="protein sequence ID" value="AQY52185.1"/>
    <property type="molecule type" value="Genomic_DNA"/>
</dbReference>
<dbReference type="Gene3D" id="1.10.390.30">
    <property type="entry name" value="Peptidase M60, enhancin-like domain 3"/>
    <property type="match status" value="1"/>
</dbReference>
<dbReference type="RefSeq" id="WP_118907739.1">
    <property type="nucleotide sequence ID" value="NZ_CP011102.1"/>
</dbReference>
<dbReference type="AlphaFoldDB" id="A0A1S7FXV3"/>
<evidence type="ECO:0000313" key="3">
    <source>
        <dbReference type="Proteomes" id="UP000223060"/>
    </source>
</evidence>
<dbReference type="Pfam" id="PF03272">
    <property type="entry name" value="Mucin_bdg"/>
    <property type="match status" value="4"/>
</dbReference>
<dbReference type="Gene3D" id="3.40.390.80">
    <property type="entry name" value="Peptidase M60, enhancin-like domain 2"/>
    <property type="match status" value="1"/>
</dbReference>
<sequence length="1167" mass="129781">MKNRKIRTIFMSILLLAVVTIATTMGIKAEAAKMEKKLYTLENPTWLRNQGFTKGLDHDKQGLGVVLPKNETIEIRQVNTNFKGNVTLELLNEDRLEESATTIGSSWVTVTATTDSVPFVRTTYTSDPNPPIVEYKVSDAAPALPTFNQGDNEADFFKKWDETNASFGLIGNKYIQILVPKGDKPYLKKMRDFTSIDALLAYYDSVFETYNELAGISFTPQKATDKNIANRYFAKADKNGYGLGSYGQYHTSDTSASVIDFWLTKGWGGLHEIGHGYQGTFMNDETFTTGEVWNNIYANTMQKKANGADYYNGWLYNGNIAAVEAAFNKQVYVNKTPANDWNVHDKLYLLTLIKDKAGDKAFQHFNQSHRTAVNAKTLEEKPRFLDLLNKYFGESSHYNFAAYLELVQGSMSLNGKTEALYSENKAVYPLASLFSGDNLAKARKDIALDTKWGLVSNAQLEKYKVTTTMNIQLAIDDFAEIKGKVLKIKDGADVVREVKITTPTVTLKNMPIGIYSLDIPTGITRSYEPSTNYLAVSDASNSTTITMNELQTSDIATQQLVFKGLSDNVFATASVDPEKGNLTFAVTKADPHFYFAGEYVAIEVVNELGQSVFKRSINGAKTETGKTQIAIKPGYTIKVMHPEPNRFGITGAPAKLTNTSQNQVFKVTKYGLTSDVTGVTAQDALANYKTKLVTFAATINDNAIYKNEDYIILKSMLKKGIAYLPDTDSDKAAYQKKYADLLTPKNENTSNLLSGEQFQFQLKGHSDREFANMRINLDTNKATITQNAGEPHWYFLDAYASIKINKANGKEIFKKDFVGRGSVPATQDNVTIAVGDFITVTHQEFDIRLFLKNEETGETYSTYKTATYLVTADGLKKVDTSEIPTPTKDPNELDGQKFQVDFKGYSDRLFATMALDLQKEQATITQHAGQVHWVFPDAYASIKIYNTRGKQVYAKDFIGQDVAPSSLDNVSISEGYYVTVTHKEPMLRLAITNPDTKEAFAVSVKATYKVTPYGLLKVDENSIPAQSVADLVGKNFAYKFLGYADVNFANLAVNLDTMELTFSQNSGQAHIYVDKTKPYATVEVRDDDGRVVYKYDVFGSENVAAFKKNIKLETGYYLIITHLEANVNRLKLSVGTADQGTLPSQNVYEIVDNGLAKKTLSDIPKTN</sequence>
<dbReference type="InterPro" id="IPR042279">
    <property type="entry name" value="Pep_M60_3"/>
</dbReference>
<dbReference type="KEGG" id="lwi:UE46_14920"/>
<dbReference type="SMART" id="SM01276">
    <property type="entry name" value="M60-like"/>
    <property type="match status" value="1"/>
</dbReference>
<evidence type="ECO:0000313" key="2">
    <source>
        <dbReference type="EMBL" id="AQY52185.1"/>
    </source>
</evidence>
<keyword evidence="3" id="KW-1185">Reference proteome</keyword>
<dbReference type="InterPro" id="IPR004954">
    <property type="entry name" value="Mucin-bd"/>
</dbReference>
<accession>A0A1S7FXV3</accession>
<feature type="domain" description="Peptidase M60" evidence="1">
    <location>
        <begin position="58"/>
        <end position="358"/>
    </location>
</feature>
<proteinExistence type="predicted"/>
<gene>
    <name evidence="2" type="ORF">UE46_14920</name>
</gene>